<proteinExistence type="predicted"/>
<dbReference type="Proteomes" id="UP001239085">
    <property type="component" value="Unassembled WGS sequence"/>
</dbReference>
<evidence type="ECO:0008006" key="3">
    <source>
        <dbReference type="Google" id="ProtNLM"/>
    </source>
</evidence>
<dbReference type="EMBL" id="JAUSXK010000001">
    <property type="protein sequence ID" value="MDQ0644307.1"/>
    <property type="molecule type" value="Genomic_DNA"/>
</dbReference>
<protein>
    <recommendedName>
        <fullName evidence="3">Transposase</fullName>
    </recommendedName>
</protein>
<evidence type="ECO:0000313" key="2">
    <source>
        <dbReference type="Proteomes" id="UP001239085"/>
    </source>
</evidence>
<accession>A0ABU0PBI9</accession>
<comment type="caution">
    <text evidence="1">The sequence shown here is derived from an EMBL/GenBank/DDBJ whole genome shotgun (WGS) entry which is preliminary data.</text>
</comment>
<keyword evidence="2" id="KW-1185">Reference proteome</keyword>
<name>A0ABU0PBI9_9MICO</name>
<reference evidence="1 2" key="1">
    <citation type="submission" date="2023-07" db="EMBL/GenBank/DDBJ databases">
        <title>Comparative genomics of wheat-associated soil bacteria to identify genetic determinants of phenazine resistance.</title>
        <authorList>
            <person name="Mouncey N."/>
        </authorList>
    </citation>
    <scope>NUCLEOTIDE SEQUENCE [LARGE SCALE GENOMIC DNA]</scope>
    <source>
        <strain evidence="1 2">W2I7</strain>
    </source>
</reference>
<organism evidence="1 2">
    <name type="scientific">Microbacterium murale</name>
    <dbReference type="NCBI Taxonomy" id="1081040"/>
    <lineage>
        <taxon>Bacteria</taxon>
        <taxon>Bacillati</taxon>
        <taxon>Actinomycetota</taxon>
        <taxon>Actinomycetes</taxon>
        <taxon>Micrococcales</taxon>
        <taxon>Microbacteriaceae</taxon>
        <taxon>Microbacterium</taxon>
    </lineage>
</organism>
<gene>
    <name evidence="1" type="ORF">QFZ46_002467</name>
</gene>
<sequence>MTIAAPEPPRSNAATWEVIPLGRGAWRISDGSRKQTDPGRLVAYVDRNETGTLEVLWLRSPCPTRSRYRNLEELLADLDTAVAAGVNPSRGTRPNEIPHFPPA</sequence>
<dbReference type="RefSeq" id="WP_307361898.1">
    <property type="nucleotide sequence ID" value="NZ_JAUSXK010000001.1"/>
</dbReference>
<evidence type="ECO:0000313" key="1">
    <source>
        <dbReference type="EMBL" id="MDQ0644307.1"/>
    </source>
</evidence>